<dbReference type="AlphaFoldDB" id="A0A3R9QDR6"/>
<evidence type="ECO:0000313" key="1">
    <source>
        <dbReference type="EMBL" id="RSN74084.1"/>
    </source>
</evidence>
<protein>
    <submittedName>
        <fullName evidence="1">Uncharacterized protein</fullName>
    </submittedName>
</protein>
<dbReference type="Proteomes" id="UP000277582">
    <property type="component" value="Unassembled WGS sequence"/>
</dbReference>
<reference evidence="1 2" key="1">
    <citation type="submission" date="2018-10" db="EMBL/GenBank/DDBJ databases">
        <title>Co-occurring genomic capacity for anaerobic methane metabolism and dissimilatory sulfite reduction discovered in the Korarchaeota.</title>
        <authorList>
            <person name="Mckay L.J."/>
            <person name="Dlakic M."/>
            <person name="Fields M.W."/>
            <person name="Delmont T.O."/>
            <person name="Eren A.M."/>
            <person name="Jay Z.J."/>
            <person name="Klingelsmith K.B."/>
            <person name="Rusch D.B."/>
            <person name="Inskeep W.P."/>
        </authorList>
    </citation>
    <scope>NUCLEOTIDE SEQUENCE [LARGE SCALE GENOMIC DNA]</scope>
    <source>
        <strain evidence="1 2">MDKW</strain>
    </source>
</reference>
<name>A0A3R9QDR6_9CREN</name>
<sequence>MWIKNRRIENLVKRALEREGRMLTPVEDVLSSGELYRGRGDQAYVELWRLLRRELNKKLL</sequence>
<organism evidence="1 2">
    <name type="scientific">Candidatus Methanodesulfokora washburnensis</name>
    <dbReference type="NCBI Taxonomy" id="2478471"/>
    <lineage>
        <taxon>Archaea</taxon>
        <taxon>Thermoproteota</taxon>
        <taxon>Candidatus Korarchaeia</taxon>
        <taxon>Candidatus Korarchaeia incertae sedis</taxon>
        <taxon>Candidatus Methanodesulfokora</taxon>
    </lineage>
</organism>
<gene>
    <name evidence="1" type="ORF">D6D85_08830</name>
</gene>
<keyword evidence="2" id="KW-1185">Reference proteome</keyword>
<comment type="caution">
    <text evidence="1">The sequence shown here is derived from an EMBL/GenBank/DDBJ whole genome shotgun (WGS) entry which is preliminary data.</text>
</comment>
<dbReference type="EMBL" id="RCOS01000101">
    <property type="protein sequence ID" value="RSN74084.1"/>
    <property type="molecule type" value="Genomic_DNA"/>
</dbReference>
<accession>A0A3R9QDR6</accession>
<evidence type="ECO:0000313" key="2">
    <source>
        <dbReference type="Proteomes" id="UP000277582"/>
    </source>
</evidence>
<proteinExistence type="predicted"/>